<dbReference type="PROSITE" id="PS51687">
    <property type="entry name" value="SAM_MT_RNA_M5U"/>
    <property type="match status" value="1"/>
</dbReference>
<feature type="active site" description="Nucleophile" evidence="4">
    <location>
        <position position="354"/>
    </location>
</feature>
<evidence type="ECO:0000256" key="4">
    <source>
        <dbReference type="PROSITE-ProRule" id="PRU01024"/>
    </source>
</evidence>
<dbReference type="Proteomes" id="UP000635245">
    <property type="component" value="Unassembled WGS sequence"/>
</dbReference>
<feature type="binding site" evidence="4">
    <location>
        <position position="260"/>
    </location>
    <ligand>
        <name>S-adenosyl-L-methionine</name>
        <dbReference type="ChEBI" id="CHEBI:59789"/>
    </ligand>
</feature>
<dbReference type="InterPro" id="IPR002792">
    <property type="entry name" value="TRAM_dom"/>
</dbReference>
<feature type="binding site" evidence="4">
    <location>
        <position position="231"/>
    </location>
    <ligand>
        <name>S-adenosyl-L-methionine</name>
        <dbReference type="ChEBI" id="CHEBI:59789"/>
    </ligand>
</feature>
<dbReference type="EMBL" id="JAENJH010000011">
    <property type="protein sequence ID" value="MBK1788747.1"/>
    <property type="molecule type" value="Genomic_DNA"/>
</dbReference>
<dbReference type="GO" id="GO:0070041">
    <property type="term" value="F:rRNA (uridine-C5-)-methyltransferase activity"/>
    <property type="evidence" value="ECO:0007669"/>
    <property type="project" value="TreeGrafter"/>
</dbReference>
<dbReference type="InterPro" id="IPR029063">
    <property type="entry name" value="SAM-dependent_MTases_sf"/>
</dbReference>
<feature type="binding site" evidence="4">
    <location>
        <position position="284"/>
    </location>
    <ligand>
        <name>S-adenosyl-L-methionine</name>
        <dbReference type="ChEBI" id="CHEBI:59789"/>
    </ligand>
</feature>
<dbReference type="SUPFAM" id="SSF53335">
    <property type="entry name" value="S-adenosyl-L-methionine-dependent methyltransferases"/>
    <property type="match status" value="1"/>
</dbReference>
<keyword evidence="1 4" id="KW-0489">Methyltransferase</keyword>
<evidence type="ECO:0000256" key="1">
    <source>
        <dbReference type="ARBA" id="ARBA00022603"/>
    </source>
</evidence>
<dbReference type="SUPFAM" id="SSF50249">
    <property type="entry name" value="Nucleic acid-binding proteins"/>
    <property type="match status" value="1"/>
</dbReference>
<comment type="caution">
    <text evidence="7">The sequence shown here is derived from an EMBL/GenBank/DDBJ whole genome shotgun (WGS) entry which is preliminary data.</text>
</comment>
<dbReference type="Gene3D" id="2.40.50.1070">
    <property type="match status" value="1"/>
</dbReference>
<evidence type="ECO:0000259" key="6">
    <source>
        <dbReference type="PROSITE" id="PS50926"/>
    </source>
</evidence>
<protein>
    <submittedName>
        <fullName evidence="7">Class I SAM-dependent RNA methyltransferase</fullName>
    </submittedName>
</protein>
<dbReference type="InterPro" id="IPR012340">
    <property type="entry name" value="NA-bd_OB-fold"/>
</dbReference>
<dbReference type="PROSITE" id="PS50926">
    <property type="entry name" value="TRAM"/>
    <property type="match status" value="1"/>
</dbReference>
<dbReference type="PANTHER" id="PTHR11061">
    <property type="entry name" value="RNA M5U METHYLTRANSFERASE"/>
    <property type="match status" value="1"/>
</dbReference>
<dbReference type="GO" id="GO:0070475">
    <property type="term" value="P:rRNA base methylation"/>
    <property type="evidence" value="ECO:0007669"/>
    <property type="project" value="TreeGrafter"/>
</dbReference>
<feature type="domain" description="TRAM" evidence="6">
    <location>
        <begin position="6"/>
        <end position="65"/>
    </location>
</feature>
<dbReference type="Gene3D" id="3.40.50.150">
    <property type="entry name" value="Vaccinia Virus protein VP39"/>
    <property type="match status" value="2"/>
</dbReference>
<evidence type="ECO:0000256" key="5">
    <source>
        <dbReference type="SAM" id="MobiDB-lite"/>
    </source>
</evidence>
<keyword evidence="8" id="KW-1185">Reference proteome</keyword>
<keyword evidence="2 4" id="KW-0808">Transferase</keyword>
<keyword evidence="3 4" id="KW-0949">S-adenosyl-L-methionine</keyword>
<dbReference type="InterPro" id="IPR010280">
    <property type="entry name" value="U5_MeTrfase_fam"/>
</dbReference>
<evidence type="ECO:0000313" key="8">
    <source>
        <dbReference type="Proteomes" id="UP000635245"/>
    </source>
</evidence>
<evidence type="ECO:0000256" key="3">
    <source>
        <dbReference type="ARBA" id="ARBA00022691"/>
    </source>
</evidence>
<sequence>MTEAKPDWTGRTLELEVGAVAHGGHCVSRVEGRVVFVRHALPGELVVAEVTEDKGKGFCRADAVRVLRPSPDRVDAPCPASGPGGCGGCDWQHASPAVQRELKAAVVAEQLSRLAGLEWPVEVEALPGPSRWRTRVRFVAGRDGRPGLRAHRSHRVIPLEDCPITLEGAASAGLSRRKRPSTEIETTEDGTGRVHVAEVPSRGKLKQLSGGTAVERAAGRRWRLASDGFWQVHPAAADTLAGVVGEWAAASPGATVWDLYAGVGLFASVLAGQVGPQGRVLAMESGRRAVTDGRANLADLPQVHWECARVEDASASLAGQAEVVVLDPPRKGAGREVVKSIVEAQPERIVYVACDPAALARDVATLAEHGFHLRCLRAFDAFPMTHHVECVALLSR</sequence>
<dbReference type="Pfam" id="PF05958">
    <property type="entry name" value="tRNA_U5-meth_tr"/>
    <property type="match status" value="1"/>
</dbReference>
<dbReference type="PANTHER" id="PTHR11061:SF30">
    <property type="entry name" value="TRNA (URACIL(54)-C(5))-METHYLTRANSFERASE"/>
    <property type="match status" value="1"/>
</dbReference>
<feature type="binding site" evidence="4">
    <location>
        <position position="327"/>
    </location>
    <ligand>
        <name>S-adenosyl-L-methionine</name>
        <dbReference type="ChEBI" id="CHEBI:59789"/>
    </ligand>
</feature>
<accession>A0A934QZ28</accession>
<dbReference type="PROSITE" id="PS01231">
    <property type="entry name" value="TRMA_2"/>
    <property type="match status" value="1"/>
</dbReference>
<organism evidence="7 8">
    <name type="scientific">Prauserella cavernicola</name>
    <dbReference type="NCBI Taxonomy" id="2800127"/>
    <lineage>
        <taxon>Bacteria</taxon>
        <taxon>Bacillati</taxon>
        <taxon>Actinomycetota</taxon>
        <taxon>Actinomycetes</taxon>
        <taxon>Pseudonocardiales</taxon>
        <taxon>Pseudonocardiaceae</taxon>
        <taxon>Prauserella</taxon>
    </lineage>
</organism>
<dbReference type="AlphaFoldDB" id="A0A934QZ28"/>
<dbReference type="InterPro" id="IPR030391">
    <property type="entry name" value="MeTrfase_TrmA_CS"/>
</dbReference>
<dbReference type="Gene3D" id="2.40.50.140">
    <property type="entry name" value="Nucleic acid-binding proteins"/>
    <property type="match status" value="1"/>
</dbReference>
<dbReference type="CDD" id="cd02440">
    <property type="entry name" value="AdoMet_MTases"/>
    <property type="match status" value="1"/>
</dbReference>
<reference evidence="7" key="1">
    <citation type="submission" date="2020-12" db="EMBL/GenBank/DDBJ databases">
        <title>Prauserella sp. ASG 168, a novel actinomycete isolated from cave rock.</title>
        <authorList>
            <person name="Suriyachadkun C."/>
        </authorList>
    </citation>
    <scope>NUCLEOTIDE SEQUENCE</scope>
    <source>
        <strain evidence="7">ASG 168</strain>
    </source>
</reference>
<name>A0A934QZ28_9PSEU</name>
<feature type="region of interest" description="Disordered" evidence="5">
    <location>
        <begin position="171"/>
        <end position="192"/>
    </location>
</feature>
<evidence type="ECO:0000313" key="7">
    <source>
        <dbReference type="EMBL" id="MBK1788747.1"/>
    </source>
</evidence>
<gene>
    <name evidence="7" type="ORF">JHE00_30840</name>
</gene>
<dbReference type="RefSeq" id="WP_200324975.1">
    <property type="nucleotide sequence ID" value="NZ_JAENJH010000011.1"/>
</dbReference>
<comment type="similarity">
    <text evidence="4">Belongs to the class I-like SAM-binding methyltransferase superfamily. RNA M5U methyltransferase family.</text>
</comment>
<evidence type="ECO:0000256" key="2">
    <source>
        <dbReference type="ARBA" id="ARBA00022679"/>
    </source>
</evidence>
<dbReference type="Pfam" id="PF01938">
    <property type="entry name" value="TRAM"/>
    <property type="match status" value="1"/>
</dbReference>
<proteinExistence type="inferred from homology"/>